<reference evidence="3" key="1">
    <citation type="journal article" date="2019" name="Int. J. Syst. Evol. Microbiol.">
        <title>The Global Catalogue of Microorganisms (GCM) 10K type strain sequencing project: providing services to taxonomists for standard genome sequencing and annotation.</title>
        <authorList>
            <consortium name="The Broad Institute Genomics Platform"/>
            <consortium name="The Broad Institute Genome Sequencing Center for Infectious Disease"/>
            <person name="Wu L."/>
            <person name="Ma J."/>
        </authorList>
    </citation>
    <scope>NUCLEOTIDE SEQUENCE [LARGE SCALE GENOMIC DNA]</scope>
    <source>
        <strain evidence="3">JCM 4565</strain>
    </source>
</reference>
<evidence type="ECO:0000313" key="2">
    <source>
        <dbReference type="EMBL" id="GAA0377293.1"/>
    </source>
</evidence>
<evidence type="ECO:0000313" key="3">
    <source>
        <dbReference type="Proteomes" id="UP001500063"/>
    </source>
</evidence>
<keyword evidence="1" id="KW-0812">Transmembrane</keyword>
<gene>
    <name evidence="2" type="ORF">GCM10010319_64810</name>
</gene>
<comment type="caution">
    <text evidence="2">The sequence shown here is derived from an EMBL/GenBank/DDBJ whole genome shotgun (WGS) entry which is preliminary data.</text>
</comment>
<organism evidence="2 3">
    <name type="scientific">Streptomyces blastmyceticus</name>
    <dbReference type="NCBI Taxonomy" id="68180"/>
    <lineage>
        <taxon>Bacteria</taxon>
        <taxon>Bacillati</taxon>
        <taxon>Actinomycetota</taxon>
        <taxon>Actinomycetes</taxon>
        <taxon>Kitasatosporales</taxon>
        <taxon>Streptomycetaceae</taxon>
        <taxon>Streptomyces</taxon>
    </lineage>
</organism>
<dbReference type="EMBL" id="BAAABW010000038">
    <property type="protein sequence ID" value="GAA0377293.1"/>
    <property type="molecule type" value="Genomic_DNA"/>
</dbReference>
<evidence type="ECO:0000256" key="1">
    <source>
        <dbReference type="SAM" id="Phobius"/>
    </source>
</evidence>
<dbReference type="Proteomes" id="UP001500063">
    <property type="component" value="Unassembled WGS sequence"/>
</dbReference>
<feature type="transmembrane region" description="Helical" evidence="1">
    <location>
        <begin position="12"/>
        <end position="33"/>
    </location>
</feature>
<feature type="transmembrane region" description="Helical" evidence="1">
    <location>
        <begin position="39"/>
        <end position="62"/>
    </location>
</feature>
<keyword evidence="1" id="KW-1133">Transmembrane helix</keyword>
<sequence length="178" mass="19595">MGRHPELTRLRIAAVTGSFLSAVSTLAFCTLAFASHAEWPLIGVWTVSAGATLAILAFFTALRRALAKQRAHQLRISRSMLCATLRGMAEEQVLDLEAKQLLRRSQDDPELANAILAGIVREYTDAEQSAEQHTELGRHHTFSVLVDKVTNPANQDHLIARTLRRLASDVDADVSEAR</sequence>
<name>A0ABP3HRN4_9ACTN</name>
<keyword evidence="3" id="KW-1185">Reference proteome</keyword>
<accession>A0ABP3HRN4</accession>
<proteinExistence type="predicted"/>
<protein>
    <submittedName>
        <fullName evidence="2">Uncharacterized protein</fullName>
    </submittedName>
</protein>
<keyword evidence="1" id="KW-0472">Membrane</keyword>